<dbReference type="AlphaFoldDB" id="A0A9D4K2W2"/>
<organism evidence="1 2">
    <name type="scientific">Dreissena polymorpha</name>
    <name type="common">Zebra mussel</name>
    <name type="synonym">Mytilus polymorpha</name>
    <dbReference type="NCBI Taxonomy" id="45954"/>
    <lineage>
        <taxon>Eukaryota</taxon>
        <taxon>Metazoa</taxon>
        <taxon>Spiralia</taxon>
        <taxon>Lophotrochozoa</taxon>
        <taxon>Mollusca</taxon>
        <taxon>Bivalvia</taxon>
        <taxon>Autobranchia</taxon>
        <taxon>Heteroconchia</taxon>
        <taxon>Euheterodonta</taxon>
        <taxon>Imparidentia</taxon>
        <taxon>Neoheterodontei</taxon>
        <taxon>Myida</taxon>
        <taxon>Dreissenoidea</taxon>
        <taxon>Dreissenidae</taxon>
        <taxon>Dreissena</taxon>
    </lineage>
</organism>
<accession>A0A9D4K2W2</accession>
<keyword evidence="2" id="KW-1185">Reference proteome</keyword>
<dbReference type="Proteomes" id="UP000828390">
    <property type="component" value="Unassembled WGS sequence"/>
</dbReference>
<gene>
    <name evidence="1" type="ORF">DPMN_104078</name>
</gene>
<name>A0A9D4K2W2_DREPO</name>
<protein>
    <submittedName>
        <fullName evidence="1">Uncharacterized protein</fullName>
    </submittedName>
</protein>
<reference evidence="1" key="2">
    <citation type="submission" date="2020-11" db="EMBL/GenBank/DDBJ databases">
        <authorList>
            <person name="McCartney M.A."/>
            <person name="Auch B."/>
            <person name="Kono T."/>
            <person name="Mallez S."/>
            <person name="Becker A."/>
            <person name="Gohl D.M."/>
            <person name="Silverstein K.A.T."/>
            <person name="Koren S."/>
            <person name="Bechman K.B."/>
            <person name="Herman A."/>
            <person name="Abrahante J.E."/>
            <person name="Garbe J."/>
        </authorList>
    </citation>
    <scope>NUCLEOTIDE SEQUENCE</scope>
    <source>
        <strain evidence="1">Duluth1</strain>
        <tissue evidence="1">Whole animal</tissue>
    </source>
</reference>
<sequence length="61" mass="6970">MHHIVNEHAWIVGHGDPDFNHCLHAPLDEVERDKSWLHPVRDASALRESLLRLSLIRGASN</sequence>
<evidence type="ECO:0000313" key="2">
    <source>
        <dbReference type="Proteomes" id="UP000828390"/>
    </source>
</evidence>
<comment type="caution">
    <text evidence="1">The sequence shown here is derived from an EMBL/GenBank/DDBJ whole genome shotgun (WGS) entry which is preliminary data.</text>
</comment>
<evidence type="ECO:0000313" key="1">
    <source>
        <dbReference type="EMBL" id="KAH3830823.1"/>
    </source>
</evidence>
<reference evidence="1" key="1">
    <citation type="journal article" date="2019" name="bioRxiv">
        <title>The Genome of the Zebra Mussel, Dreissena polymorpha: A Resource for Invasive Species Research.</title>
        <authorList>
            <person name="McCartney M.A."/>
            <person name="Auch B."/>
            <person name="Kono T."/>
            <person name="Mallez S."/>
            <person name="Zhang Y."/>
            <person name="Obille A."/>
            <person name="Becker A."/>
            <person name="Abrahante J.E."/>
            <person name="Garbe J."/>
            <person name="Badalamenti J.P."/>
            <person name="Herman A."/>
            <person name="Mangelson H."/>
            <person name="Liachko I."/>
            <person name="Sullivan S."/>
            <person name="Sone E.D."/>
            <person name="Koren S."/>
            <person name="Silverstein K.A.T."/>
            <person name="Beckman K.B."/>
            <person name="Gohl D.M."/>
        </authorList>
    </citation>
    <scope>NUCLEOTIDE SEQUENCE</scope>
    <source>
        <strain evidence="1">Duluth1</strain>
        <tissue evidence="1">Whole animal</tissue>
    </source>
</reference>
<proteinExistence type="predicted"/>
<dbReference type="EMBL" id="JAIWYP010000004">
    <property type="protein sequence ID" value="KAH3830823.1"/>
    <property type="molecule type" value="Genomic_DNA"/>
</dbReference>